<keyword evidence="17" id="KW-0961">Cell wall biogenesis/degradation</keyword>
<dbReference type="GO" id="GO:0071555">
    <property type="term" value="P:cell wall organization"/>
    <property type="evidence" value="ECO:0007669"/>
    <property type="project" value="UniProtKB-KW"/>
</dbReference>
<dbReference type="PANTHER" id="PTHR16631">
    <property type="entry name" value="GLUCAN 1,3-BETA-GLUCOSIDASE"/>
    <property type="match status" value="1"/>
</dbReference>
<feature type="signal peptide" evidence="24">
    <location>
        <begin position="1"/>
        <end position="20"/>
    </location>
</feature>
<keyword evidence="26" id="KW-1185">Reference proteome</keyword>
<comment type="catalytic activity">
    <reaction evidence="1">
        <text>Hydrolysis of (1-&gt;3)-beta-D-glucosidic linkages in (1-&gt;3)-beta-D-glucans.</text>
        <dbReference type="EC" id="3.2.1.39"/>
    </reaction>
</comment>
<gene>
    <name evidence="25" type="primary">BGL2</name>
    <name evidence="25" type="ORF">AWJ20_487</name>
</gene>
<dbReference type="PANTHER" id="PTHR16631:SF13">
    <property type="entry name" value="GLUCAN ENDO-1,3-BETA-GLUCOSIDASE EGLC-RELATED"/>
    <property type="match status" value="1"/>
</dbReference>
<evidence type="ECO:0000256" key="2">
    <source>
        <dbReference type="ARBA" id="ARBA00004191"/>
    </source>
</evidence>
<comment type="subcellular location">
    <subcellularLocation>
        <location evidence="3">Cell membrane</location>
        <topology evidence="3">Lipid-anchor</topology>
        <topology evidence="3">GPI-anchor</topology>
    </subcellularLocation>
    <subcellularLocation>
        <location evidence="2">Secreted</location>
        <location evidence="2">Cell wall</location>
    </subcellularLocation>
</comment>
<evidence type="ECO:0000256" key="19">
    <source>
        <dbReference type="ARBA" id="ARBA00025152"/>
    </source>
</evidence>
<keyword evidence="11 24" id="KW-0732">Signal</keyword>
<evidence type="ECO:0000256" key="15">
    <source>
        <dbReference type="ARBA" id="ARBA00023277"/>
    </source>
</evidence>
<dbReference type="GO" id="GO:0005886">
    <property type="term" value="C:plasma membrane"/>
    <property type="evidence" value="ECO:0007669"/>
    <property type="project" value="UniProtKB-SubCell"/>
</dbReference>
<dbReference type="GO" id="GO:0009986">
    <property type="term" value="C:cell surface"/>
    <property type="evidence" value="ECO:0007669"/>
    <property type="project" value="TreeGrafter"/>
</dbReference>
<name>A0A161HKJ0_9ASCO</name>
<evidence type="ECO:0000256" key="16">
    <source>
        <dbReference type="ARBA" id="ARBA00023288"/>
    </source>
</evidence>
<keyword evidence="16" id="KW-0449">Lipoprotein</keyword>
<evidence type="ECO:0000256" key="7">
    <source>
        <dbReference type="ARBA" id="ARBA00022475"/>
    </source>
</evidence>
<keyword evidence="10" id="KW-0336">GPI-anchor</keyword>
<evidence type="ECO:0000256" key="3">
    <source>
        <dbReference type="ARBA" id="ARBA00004609"/>
    </source>
</evidence>
<keyword evidence="13" id="KW-0472">Membrane</keyword>
<sequence length="481" mass="48162">MKFTTAQIVGLAAALSSTAAADLVKGFNYGSTDSSNQPITQSQYEDLFKTAEGLKGTAGFTSARLYTMIQAGTPNSPIEAIPAAIAQNTKLLLGLWASAGQDQFNQELTALKSAIDTYGSQLGDLLLGISVGSEDLYRDSIMGIQANAGIGAGPDVILSYIKQVKQLISGTALANTPITHVDTWTAWVNGSNADVVSSIDFVSVDLYPYFQNTMANSIDVAKNLFWDAIDQTQANAQGKDIWVTETGWPVSGPNENQAVASLANAKTYWDEVGCDIFTKMNTFWYTLQDASPVTPSPSFGVVGSQLSTTPLFDLTCPAGSSSSSSSSSSSAAATSSSSSADPSSSAAATSTEATTSSSDPASSSAAASTPSSSAAAAATASSAAVSADDVAKSSATSGPASTSEAAPATSSAAAAVSSAAPVSSEAPAAPSTTTEAAPATSAAESVAPVESTTAPVATGAAASVVASTLSVLGLAAFVSLL</sequence>
<keyword evidence="14" id="KW-0325">Glycoprotein</keyword>
<comment type="similarity">
    <text evidence="4 22">Belongs to the glycosyl hydrolase 17 family.</text>
</comment>
<evidence type="ECO:0000256" key="12">
    <source>
        <dbReference type="ARBA" id="ARBA00022801"/>
    </source>
</evidence>
<evidence type="ECO:0000256" key="6">
    <source>
        <dbReference type="ARBA" id="ARBA00019762"/>
    </source>
</evidence>
<evidence type="ECO:0000313" key="25">
    <source>
        <dbReference type="EMBL" id="ANB12238.1"/>
    </source>
</evidence>
<evidence type="ECO:0000256" key="24">
    <source>
        <dbReference type="SAM" id="SignalP"/>
    </source>
</evidence>
<dbReference type="EMBL" id="CP014501">
    <property type="protein sequence ID" value="ANB12238.1"/>
    <property type="molecule type" value="Genomic_DNA"/>
</dbReference>
<keyword evidence="8" id="KW-0134">Cell wall</keyword>
<evidence type="ECO:0000256" key="13">
    <source>
        <dbReference type="ARBA" id="ARBA00023136"/>
    </source>
</evidence>
<feature type="region of interest" description="Disordered" evidence="23">
    <location>
        <begin position="320"/>
        <end position="368"/>
    </location>
</feature>
<evidence type="ECO:0000256" key="22">
    <source>
        <dbReference type="RuleBase" id="RU004335"/>
    </source>
</evidence>
<organism evidence="25 26">
    <name type="scientific">Sugiyamaella lignohabitans</name>
    <dbReference type="NCBI Taxonomy" id="796027"/>
    <lineage>
        <taxon>Eukaryota</taxon>
        <taxon>Fungi</taxon>
        <taxon>Dikarya</taxon>
        <taxon>Ascomycota</taxon>
        <taxon>Saccharomycotina</taxon>
        <taxon>Dipodascomycetes</taxon>
        <taxon>Dipodascales</taxon>
        <taxon>Trichomonascaceae</taxon>
        <taxon>Sugiyamaella</taxon>
    </lineage>
</organism>
<dbReference type="GO" id="GO:0000272">
    <property type="term" value="P:polysaccharide catabolic process"/>
    <property type="evidence" value="ECO:0007669"/>
    <property type="project" value="UniProtKB-KW"/>
</dbReference>
<dbReference type="InterPro" id="IPR017853">
    <property type="entry name" value="GH"/>
</dbReference>
<keyword evidence="12" id="KW-0378">Hydrolase</keyword>
<evidence type="ECO:0000256" key="9">
    <source>
        <dbReference type="ARBA" id="ARBA00022525"/>
    </source>
</evidence>
<dbReference type="RefSeq" id="XP_018734715.1">
    <property type="nucleotide sequence ID" value="XM_018881970.1"/>
</dbReference>
<evidence type="ECO:0000256" key="10">
    <source>
        <dbReference type="ARBA" id="ARBA00022622"/>
    </source>
</evidence>
<evidence type="ECO:0000256" key="18">
    <source>
        <dbReference type="ARBA" id="ARBA00023326"/>
    </source>
</evidence>
<dbReference type="GeneID" id="30037048"/>
<proteinExistence type="inferred from homology"/>
<dbReference type="InterPro" id="IPR000490">
    <property type="entry name" value="Glyco_hydro_17"/>
</dbReference>
<dbReference type="GO" id="GO:0042973">
    <property type="term" value="F:glucan endo-1,3-beta-D-glucosidase activity"/>
    <property type="evidence" value="ECO:0007669"/>
    <property type="project" value="UniProtKB-EC"/>
</dbReference>
<evidence type="ECO:0000256" key="8">
    <source>
        <dbReference type="ARBA" id="ARBA00022512"/>
    </source>
</evidence>
<feature type="region of interest" description="Disordered" evidence="23">
    <location>
        <begin position="420"/>
        <end position="446"/>
    </location>
</feature>
<dbReference type="KEGG" id="slb:AWJ20_487"/>
<keyword evidence="9" id="KW-0964">Secreted</keyword>
<dbReference type="SUPFAM" id="SSF51445">
    <property type="entry name" value="(Trans)glycosidases"/>
    <property type="match status" value="1"/>
</dbReference>
<evidence type="ECO:0000256" key="21">
    <source>
        <dbReference type="ARBA" id="ARBA00032906"/>
    </source>
</evidence>
<dbReference type="Proteomes" id="UP000189580">
    <property type="component" value="Chromosome a"/>
</dbReference>
<evidence type="ECO:0000256" key="20">
    <source>
        <dbReference type="ARBA" id="ARBA00032134"/>
    </source>
</evidence>
<dbReference type="GO" id="GO:0098552">
    <property type="term" value="C:side of membrane"/>
    <property type="evidence" value="ECO:0007669"/>
    <property type="project" value="UniProtKB-KW"/>
</dbReference>
<dbReference type="FunFam" id="3.20.20.80:FF:000233">
    <property type="entry name" value="Probable glucan endo-1,3-beta-glucosidase eglC"/>
    <property type="match status" value="1"/>
</dbReference>
<evidence type="ECO:0000256" key="14">
    <source>
        <dbReference type="ARBA" id="ARBA00023180"/>
    </source>
</evidence>
<keyword evidence="15" id="KW-0119">Carbohydrate metabolism</keyword>
<dbReference type="EC" id="3.2.1.39" evidence="5"/>
<evidence type="ECO:0000256" key="23">
    <source>
        <dbReference type="SAM" id="MobiDB-lite"/>
    </source>
</evidence>
<dbReference type="OrthoDB" id="77201at2759"/>
<feature type="chain" id="PRO_5007823334" description="Probable glucan endo-1,3-beta-glucosidase eglC" evidence="24">
    <location>
        <begin position="21"/>
        <end position="481"/>
    </location>
</feature>
<dbReference type="InterPro" id="IPR050732">
    <property type="entry name" value="Beta-glucan_modifiers"/>
</dbReference>
<accession>A0A161HKJ0</accession>
<keyword evidence="7" id="KW-1003">Cell membrane</keyword>
<evidence type="ECO:0000256" key="5">
    <source>
        <dbReference type="ARBA" id="ARBA00012780"/>
    </source>
</evidence>
<dbReference type="GO" id="GO:0005576">
    <property type="term" value="C:extracellular region"/>
    <property type="evidence" value="ECO:0007669"/>
    <property type="project" value="TreeGrafter"/>
</dbReference>
<comment type="function">
    <text evidence="19">Glucanases play a role in cell expansion during growth, in cell-cell fusion during mating, and in spore release during sporulation. This enzyme may be involved in beta-glucan degradation and also function biosynthetically as a transglycosylase.</text>
</comment>
<keyword evidence="18" id="KW-0624">Polysaccharide degradation</keyword>
<evidence type="ECO:0000313" key="26">
    <source>
        <dbReference type="Proteomes" id="UP000189580"/>
    </source>
</evidence>
<evidence type="ECO:0000256" key="1">
    <source>
        <dbReference type="ARBA" id="ARBA00000382"/>
    </source>
</evidence>
<dbReference type="Pfam" id="PF00332">
    <property type="entry name" value="Glyco_hydro_17"/>
    <property type="match status" value="1"/>
</dbReference>
<dbReference type="AlphaFoldDB" id="A0A161HKJ0"/>
<dbReference type="GO" id="GO:0009277">
    <property type="term" value="C:fungal-type cell wall"/>
    <property type="evidence" value="ECO:0007669"/>
    <property type="project" value="TreeGrafter"/>
</dbReference>
<dbReference type="Gene3D" id="3.20.20.80">
    <property type="entry name" value="Glycosidases"/>
    <property type="match status" value="1"/>
</dbReference>
<protein>
    <recommendedName>
        <fullName evidence="6">Probable glucan endo-1,3-beta-glucosidase eglC</fullName>
        <ecNumber evidence="5">3.2.1.39</ecNumber>
    </recommendedName>
    <alternativeName>
        <fullName evidence="20">Endo-1,3-beta-glucanase eglC</fullName>
    </alternativeName>
    <alternativeName>
        <fullName evidence="21">Laminarinase eglC</fullName>
    </alternativeName>
</protein>
<reference evidence="25 26" key="1">
    <citation type="submission" date="2016-02" db="EMBL/GenBank/DDBJ databases">
        <title>Complete genome sequence and transcriptome regulation of the pentose utilising yeast Sugiyamaella lignohabitans.</title>
        <authorList>
            <person name="Bellasio M."/>
            <person name="Peymann A."/>
            <person name="Valli M."/>
            <person name="Sipitzky M."/>
            <person name="Graf A."/>
            <person name="Sauer M."/>
            <person name="Marx H."/>
            <person name="Mattanovich D."/>
        </authorList>
    </citation>
    <scope>NUCLEOTIDE SEQUENCE [LARGE SCALE GENOMIC DNA]</scope>
    <source>
        <strain evidence="25 26">CBS 10342</strain>
    </source>
</reference>
<evidence type="ECO:0000256" key="11">
    <source>
        <dbReference type="ARBA" id="ARBA00022729"/>
    </source>
</evidence>
<evidence type="ECO:0000256" key="17">
    <source>
        <dbReference type="ARBA" id="ARBA00023316"/>
    </source>
</evidence>
<evidence type="ECO:0000256" key="4">
    <source>
        <dbReference type="ARBA" id="ARBA00008773"/>
    </source>
</evidence>